<proteinExistence type="inferred from homology"/>
<dbReference type="AlphaFoldDB" id="U3JH52"/>
<organism evidence="10 11">
    <name type="scientific">Ficedula albicollis</name>
    <name type="common">Collared flycatcher</name>
    <name type="synonym">Muscicapa albicollis</name>
    <dbReference type="NCBI Taxonomy" id="59894"/>
    <lineage>
        <taxon>Eukaryota</taxon>
        <taxon>Metazoa</taxon>
        <taxon>Chordata</taxon>
        <taxon>Craniata</taxon>
        <taxon>Vertebrata</taxon>
        <taxon>Euteleostomi</taxon>
        <taxon>Archelosauria</taxon>
        <taxon>Archosauria</taxon>
        <taxon>Dinosauria</taxon>
        <taxon>Saurischia</taxon>
        <taxon>Theropoda</taxon>
        <taxon>Coelurosauria</taxon>
        <taxon>Aves</taxon>
        <taxon>Neognathae</taxon>
        <taxon>Neoaves</taxon>
        <taxon>Telluraves</taxon>
        <taxon>Australaves</taxon>
        <taxon>Passeriformes</taxon>
        <taxon>Muscicapidae</taxon>
        <taxon>Ficedula</taxon>
    </lineage>
</organism>
<dbReference type="SMART" id="SM00220">
    <property type="entry name" value="S_TKc"/>
    <property type="match status" value="1"/>
</dbReference>
<dbReference type="Gene3D" id="1.10.510.10">
    <property type="entry name" value="Transferase(Phosphotransferase) domain 1"/>
    <property type="match status" value="1"/>
</dbReference>
<dbReference type="STRING" id="59894.ENSFALP00000002106"/>
<evidence type="ECO:0000256" key="6">
    <source>
        <dbReference type="PIRSR" id="PIRSR000615-3"/>
    </source>
</evidence>
<dbReference type="GO" id="GO:0005524">
    <property type="term" value="F:ATP binding"/>
    <property type="evidence" value="ECO:0007669"/>
    <property type="project" value="UniProtKB-UniRule"/>
</dbReference>
<dbReference type="PROSITE" id="PS50011">
    <property type="entry name" value="PROTEIN_KINASE_DOM"/>
    <property type="match status" value="1"/>
</dbReference>
<keyword evidence="8" id="KW-0808">Transferase</keyword>
<keyword evidence="4 7" id="KW-0067">ATP-binding</keyword>
<keyword evidence="11" id="KW-1185">Reference proteome</keyword>
<dbReference type="GO" id="GO:0046872">
    <property type="term" value="F:metal ion binding"/>
    <property type="evidence" value="ECO:0007669"/>
    <property type="project" value="UniProtKB-KW"/>
</dbReference>
<dbReference type="InterPro" id="IPR000719">
    <property type="entry name" value="Prot_kinase_dom"/>
</dbReference>
<dbReference type="FunFam" id="1.10.510.10:FF:000421">
    <property type="entry name" value="Serine/threonine-protein kinase PAK 6"/>
    <property type="match status" value="1"/>
</dbReference>
<dbReference type="eggNOG" id="KOG0578">
    <property type="taxonomic scope" value="Eukaryota"/>
</dbReference>
<gene>
    <name evidence="10" type="primary">LOC101810521</name>
</gene>
<sequence>MKYIELGNIGSGTFGEVCRAFDTATGEEVNVAIKKTNLQGLTSKEVIINELMVMKNNRNLNLVNYLDSYLVDNQFWLVMEYMDGGTLSDVISKTHMTEGEIAAVSRECLQGLDFLHSNLVIHRDVKSCNILLRTDGSVKLADFGLSAQLIPEQNQRCSMTGTSGWMAPEVVTGQPYGPKVDIWSFGIVGIEMVEREVPYWNQTPVRAQLLTATGETPKLRQPKLLSPLLRDFLSCCLQTDEERRWSAKELLQHQFVTSAKPASSLVPLILSLKKWRENESGNPLRTILSNTSLE</sequence>
<feature type="domain" description="Protein kinase" evidence="9">
    <location>
        <begin position="3"/>
        <end position="256"/>
    </location>
</feature>
<evidence type="ECO:0000256" key="8">
    <source>
        <dbReference type="RuleBase" id="RU000304"/>
    </source>
</evidence>
<evidence type="ECO:0000256" key="1">
    <source>
        <dbReference type="ARBA" id="ARBA00008874"/>
    </source>
</evidence>
<dbReference type="HOGENOM" id="CLU_000288_63_23_1"/>
<dbReference type="Ensembl" id="ENSFALT00000002118.2">
    <property type="protein sequence ID" value="ENSFALP00000002106.2"/>
    <property type="gene ID" value="ENSFALG00000002023.2"/>
</dbReference>
<dbReference type="Proteomes" id="UP000016665">
    <property type="component" value="Unplaced"/>
</dbReference>
<dbReference type="PROSITE" id="PS00107">
    <property type="entry name" value="PROTEIN_KINASE_ATP"/>
    <property type="match status" value="1"/>
</dbReference>
<feature type="active site" description="Proton acceptor" evidence="5">
    <location>
        <position position="124"/>
    </location>
</feature>
<protein>
    <recommendedName>
        <fullName evidence="2">non-specific serine/threonine protein kinase</fullName>
        <ecNumber evidence="2">2.7.11.1</ecNumber>
    </recommendedName>
</protein>
<dbReference type="EC" id="2.7.11.1" evidence="2"/>
<dbReference type="GO" id="GO:0004674">
    <property type="term" value="F:protein serine/threonine kinase activity"/>
    <property type="evidence" value="ECO:0007669"/>
    <property type="project" value="UniProtKB-KW"/>
</dbReference>
<evidence type="ECO:0000256" key="7">
    <source>
        <dbReference type="PROSITE-ProRule" id="PRU10141"/>
    </source>
</evidence>
<dbReference type="Pfam" id="PF00069">
    <property type="entry name" value="Pkinase"/>
    <property type="match status" value="1"/>
</dbReference>
<reference evidence="10" key="1">
    <citation type="submission" date="2025-08" db="UniProtKB">
        <authorList>
            <consortium name="Ensembl"/>
        </authorList>
    </citation>
    <scope>IDENTIFICATION</scope>
</reference>
<dbReference type="InterPro" id="IPR051931">
    <property type="entry name" value="PAK3-like"/>
</dbReference>
<comment type="similarity">
    <text evidence="1">Belongs to the protein kinase superfamily. STE Ser/Thr protein kinase family. STE20 subfamily.</text>
</comment>
<reference evidence="10" key="2">
    <citation type="submission" date="2025-09" db="UniProtKB">
        <authorList>
            <consortium name="Ensembl"/>
        </authorList>
    </citation>
    <scope>IDENTIFICATION</scope>
</reference>
<dbReference type="InterPro" id="IPR011009">
    <property type="entry name" value="Kinase-like_dom_sf"/>
</dbReference>
<evidence type="ECO:0000256" key="3">
    <source>
        <dbReference type="ARBA" id="ARBA00022741"/>
    </source>
</evidence>
<feature type="binding site" evidence="7">
    <location>
        <position position="35"/>
    </location>
    <ligand>
        <name>ATP</name>
        <dbReference type="ChEBI" id="CHEBI:30616"/>
    </ligand>
</feature>
<keyword evidence="8" id="KW-0418">Kinase</keyword>
<evidence type="ECO:0000313" key="10">
    <source>
        <dbReference type="Ensembl" id="ENSFALP00000002106.2"/>
    </source>
</evidence>
<dbReference type="GeneTree" id="ENSGT00940000165560"/>
<keyword evidence="8" id="KW-0723">Serine/threonine-protein kinase</keyword>
<feature type="binding site" evidence="6">
    <location>
        <position position="142"/>
    </location>
    <ligand>
        <name>Mg(2+)</name>
        <dbReference type="ChEBI" id="CHEBI:18420"/>
    </ligand>
</feature>
<dbReference type="InterPro" id="IPR017441">
    <property type="entry name" value="Protein_kinase_ATP_BS"/>
</dbReference>
<feature type="binding site" evidence="6">
    <location>
        <position position="129"/>
    </location>
    <ligand>
        <name>Mg(2+)</name>
        <dbReference type="ChEBI" id="CHEBI:18420"/>
    </ligand>
</feature>
<dbReference type="PROSITE" id="PS00108">
    <property type="entry name" value="PROTEIN_KINASE_ST"/>
    <property type="match status" value="1"/>
</dbReference>
<evidence type="ECO:0000256" key="2">
    <source>
        <dbReference type="ARBA" id="ARBA00012513"/>
    </source>
</evidence>
<evidence type="ECO:0000256" key="5">
    <source>
        <dbReference type="PIRSR" id="PIRSR000615-1"/>
    </source>
</evidence>
<dbReference type="PANTHER" id="PTHR45832:SF22">
    <property type="entry name" value="SERINE_THREONINE-PROTEIN KINASE SAMKA-RELATED"/>
    <property type="match status" value="1"/>
</dbReference>
<keyword evidence="6" id="KW-0479">Metal-binding</keyword>
<keyword evidence="6" id="KW-0460">Magnesium</keyword>
<accession>U3JH52</accession>
<evidence type="ECO:0000313" key="11">
    <source>
        <dbReference type="Proteomes" id="UP000016665"/>
    </source>
</evidence>
<name>U3JH52_FICAL</name>
<evidence type="ECO:0000259" key="9">
    <source>
        <dbReference type="PROSITE" id="PS50011"/>
    </source>
</evidence>
<dbReference type="Gene3D" id="3.30.200.20">
    <property type="entry name" value="Phosphorylase Kinase, domain 1"/>
    <property type="match status" value="1"/>
</dbReference>
<dbReference type="PANTHER" id="PTHR45832">
    <property type="entry name" value="SERINE/THREONINE-PROTEIN KINASE SAMKA-RELATED-RELATED"/>
    <property type="match status" value="1"/>
</dbReference>
<evidence type="ECO:0000256" key="4">
    <source>
        <dbReference type="ARBA" id="ARBA00022840"/>
    </source>
</evidence>
<dbReference type="InterPro" id="IPR008271">
    <property type="entry name" value="Ser/Thr_kinase_AS"/>
</dbReference>
<keyword evidence="3 7" id="KW-0547">Nucleotide-binding</keyword>
<dbReference type="SUPFAM" id="SSF56112">
    <property type="entry name" value="Protein kinase-like (PK-like)"/>
    <property type="match status" value="1"/>
</dbReference>